<dbReference type="PANTHER" id="PTHR43080">
    <property type="entry name" value="CBS DOMAIN-CONTAINING PROTEIN CBSX3, MITOCHONDRIAL"/>
    <property type="match status" value="1"/>
</dbReference>
<name>K9UA08_CHAP6</name>
<protein>
    <submittedName>
        <fullName evidence="4">Putative signal-transduction protein containing cAMP-binding and CBS domains</fullName>
    </submittedName>
</protein>
<reference evidence="4 5" key="1">
    <citation type="submission" date="2012-05" db="EMBL/GenBank/DDBJ databases">
        <title>Finished chromosome of genome of Chamaesiphon sp. PCC 6605.</title>
        <authorList>
            <consortium name="US DOE Joint Genome Institute"/>
            <person name="Gugger M."/>
            <person name="Coursin T."/>
            <person name="Rippka R."/>
            <person name="Tandeau De Marsac N."/>
            <person name="Huntemann M."/>
            <person name="Wei C.-L."/>
            <person name="Han J."/>
            <person name="Detter J.C."/>
            <person name="Han C."/>
            <person name="Tapia R."/>
            <person name="Chen A."/>
            <person name="Kyrpides N."/>
            <person name="Mavromatis K."/>
            <person name="Markowitz V."/>
            <person name="Szeto E."/>
            <person name="Ivanova N."/>
            <person name="Pagani I."/>
            <person name="Pati A."/>
            <person name="Goodwin L."/>
            <person name="Nordberg H.P."/>
            <person name="Cantor M.N."/>
            <person name="Hua S.X."/>
            <person name="Woyke T."/>
            <person name="Kerfeld C.A."/>
        </authorList>
    </citation>
    <scope>NUCLEOTIDE SEQUENCE [LARGE SCALE GENOMIC DNA]</scope>
    <source>
        <strain evidence="5">ATCC 27169 / PCC 6605</strain>
    </source>
</reference>
<evidence type="ECO:0000256" key="1">
    <source>
        <dbReference type="ARBA" id="ARBA00023122"/>
    </source>
</evidence>
<dbReference type="AlphaFoldDB" id="K9UA08"/>
<keyword evidence="5" id="KW-1185">Reference proteome</keyword>
<proteinExistence type="predicted"/>
<keyword evidence="1 2" id="KW-0129">CBS domain</keyword>
<dbReference type="PATRIC" id="fig|1173020.3.peg.772"/>
<dbReference type="InterPro" id="IPR051257">
    <property type="entry name" value="Diverse_CBS-Domain"/>
</dbReference>
<dbReference type="PROSITE" id="PS51371">
    <property type="entry name" value="CBS"/>
    <property type="match status" value="4"/>
</dbReference>
<sequence length="408" mass="46122">MIDWCERVALLSFFVSSDIMTASFDNSLGTPPLAEAIDRQPLTVSPHTRVIDAVKLMYETAERSHALLDSSIDRSVDAMWSARSSCVLVMQEERLVGIFTERDLVQLSASGIDMQTTQVREVMHHPVLTMSERDLHNVFAALFLFRRHRIRHLPIVDERQQLVGVVSLDSIRHIVRPTNLLKIRRVAEVMTDRVTTAPPDAVAIELVELMAVGQISCVVIVQPVAGEDDEIQRPVGIVTERDVVRFQAMGLNLYTTTARAVMSTPLFVLSPEDSLWTAHQEMEQRQIRRLVVSWNWGKQLGLVTQTSILRVFDPIEMHNAIEILQHAIQQLGLDLDRVLTQTIDPDTHLRASTHAPEQPEIPNLKVFLNALEHDIEHLVDRPELAVAARQSTLAKILSDLQQFRHLLS</sequence>
<feature type="domain" description="CBS" evidence="3">
    <location>
        <begin position="123"/>
        <end position="183"/>
    </location>
</feature>
<dbReference type="eggNOG" id="COG2905">
    <property type="taxonomic scope" value="Bacteria"/>
</dbReference>
<dbReference type="KEGG" id="cmp:Cha6605_0656"/>
<dbReference type="SUPFAM" id="SSF54631">
    <property type="entry name" value="CBS-domain pair"/>
    <property type="match status" value="2"/>
</dbReference>
<dbReference type="eggNOG" id="COG0517">
    <property type="taxonomic scope" value="Bacteria"/>
</dbReference>
<evidence type="ECO:0000259" key="3">
    <source>
        <dbReference type="PROSITE" id="PS51371"/>
    </source>
</evidence>
<dbReference type="EMBL" id="CP003600">
    <property type="protein sequence ID" value="AFY91932.1"/>
    <property type="molecule type" value="Genomic_DNA"/>
</dbReference>
<evidence type="ECO:0000313" key="4">
    <source>
        <dbReference type="EMBL" id="AFY91932.1"/>
    </source>
</evidence>
<evidence type="ECO:0000313" key="5">
    <source>
        <dbReference type="Proteomes" id="UP000010366"/>
    </source>
</evidence>
<feature type="domain" description="CBS" evidence="3">
    <location>
        <begin position="37"/>
        <end position="114"/>
    </location>
</feature>
<accession>K9UA08</accession>
<dbReference type="InterPro" id="IPR000644">
    <property type="entry name" value="CBS_dom"/>
</dbReference>
<dbReference type="PANTHER" id="PTHR43080:SF2">
    <property type="entry name" value="CBS DOMAIN-CONTAINING PROTEIN"/>
    <property type="match status" value="1"/>
</dbReference>
<dbReference type="Gene3D" id="3.10.580.10">
    <property type="entry name" value="CBS-domain"/>
    <property type="match status" value="2"/>
</dbReference>
<evidence type="ECO:0000256" key="2">
    <source>
        <dbReference type="PROSITE-ProRule" id="PRU00703"/>
    </source>
</evidence>
<dbReference type="STRING" id="1173020.Cha6605_0656"/>
<gene>
    <name evidence="4" type="ORF">Cha6605_0656</name>
</gene>
<dbReference type="SMART" id="SM00116">
    <property type="entry name" value="CBS"/>
    <property type="match status" value="4"/>
</dbReference>
<feature type="domain" description="CBS" evidence="3">
    <location>
        <begin position="190"/>
        <end position="253"/>
    </location>
</feature>
<dbReference type="InterPro" id="IPR046342">
    <property type="entry name" value="CBS_dom_sf"/>
</dbReference>
<dbReference type="Proteomes" id="UP000010366">
    <property type="component" value="Chromosome"/>
</dbReference>
<dbReference type="HOGENOM" id="CLU_000445_11_37_3"/>
<dbReference type="Pfam" id="PF00571">
    <property type="entry name" value="CBS"/>
    <property type="match status" value="4"/>
</dbReference>
<dbReference type="CDD" id="cd04620">
    <property type="entry name" value="CBS_two-component_sensor_histidine_kinase_repeat1"/>
    <property type="match status" value="1"/>
</dbReference>
<organism evidence="4 5">
    <name type="scientific">Chamaesiphon minutus (strain ATCC 27169 / PCC 6605)</name>
    <dbReference type="NCBI Taxonomy" id="1173020"/>
    <lineage>
        <taxon>Bacteria</taxon>
        <taxon>Bacillati</taxon>
        <taxon>Cyanobacteriota</taxon>
        <taxon>Cyanophyceae</taxon>
        <taxon>Gomontiellales</taxon>
        <taxon>Chamaesiphonaceae</taxon>
        <taxon>Chamaesiphon</taxon>
    </lineage>
</organism>
<feature type="domain" description="CBS" evidence="3">
    <location>
        <begin position="262"/>
        <end position="321"/>
    </location>
</feature>
<dbReference type="CDD" id="cd17774">
    <property type="entry name" value="CBS_two-component_sensor_histidine_kinase_repeat2"/>
    <property type="match status" value="1"/>
</dbReference>